<feature type="transmembrane region" description="Helical" evidence="1">
    <location>
        <begin position="158"/>
        <end position="178"/>
    </location>
</feature>
<reference evidence="3" key="1">
    <citation type="submission" date="2010-11" db="EMBL/GenBank/DDBJ databases">
        <title>The complete genome of Mahella australiensis DSM 15567.</title>
        <authorList>
            <consortium name="US DOE Joint Genome Institute (JGI-PGF)"/>
            <person name="Lucas S."/>
            <person name="Copeland A."/>
            <person name="Lapidus A."/>
            <person name="Bruce D."/>
            <person name="Goodwin L."/>
            <person name="Pitluck S."/>
            <person name="Kyrpides N."/>
            <person name="Mavromatis K."/>
            <person name="Pagani I."/>
            <person name="Ivanova N."/>
            <person name="Teshima H."/>
            <person name="Brettin T."/>
            <person name="Detter J.C."/>
            <person name="Han C."/>
            <person name="Tapia R."/>
            <person name="Land M."/>
            <person name="Hauser L."/>
            <person name="Markowitz V."/>
            <person name="Cheng J.-F."/>
            <person name="Hugenholtz P."/>
            <person name="Woyke T."/>
            <person name="Wu D."/>
            <person name="Spring S."/>
            <person name="Pukall R."/>
            <person name="Steenblock K."/>
            <person name="Schneider S."/>
            <person name="Klenk H.-P."/>
            <person name="Eisen J.A."/>
        </authorList>
    </citation>
    <scope>NUCLEOTIDE SEQUENCE [LARGE SCALE GENOMIC DNA]</scope>
    <source>
        <strain evidence="3">DSM 15567 / CIP 107919 / 50-1 BON</strain>
    </source>
</reference>
<sequence length="219" mass="23748">MDNDDSDIHLHKGKSVVKNNKIKTKNSKNNKNHRDRWPLVVTGIAFLISSIMSLISETTIQSADLFMAWIILIIIIAIGVIFDIIGVAVTASKEAPFHARSARKMPGAALAVQFVRNADKVSSFCNDVIGDIAGVISGAAGAVIAGKLIVLAHNSYDMIISIMLSAGIASLTIGGKALGKNYAINNSEEIVYRVAYILDIIIKSPKYLISLMRRERKDL</sequence>
<dbReference type="KEGG" id="mas:Mahau_0789"/>
<dbReference type="EMBL" id="CP002360">
    <property type="protein sequence ID" value="AEE95988.1"/>
    <property type="molecule type" value="Genomic_DNA"/>
</dbReference>
<keyword evidence="1" id="KW-0812">Transmembrane</keyword>
<name>F4A185_MAHA5</name>
<evidence type="ECO:0000313" key="3">
    <source>
        <dbReference type="Proteomes" id="UP000008457"/>
    </source>
</evidence>
<protein>
    <submittedName>
        <fullName evidence="2">Membrane spanning protein</fullName>
    </submittedName>
</protein>
<dbReference type="HOGENOM" id="CLU_096497_0_0_9"/>
<reference evidence="2 3" key="2">
    <citation type="journal article" date="2011" name="Stand. Genomic Sci.">
        <title>Complete genome sequence of Mahella australiensis type strain (50-1 BON).</title>
        <authorList>
            <person name="Sikorski J."/>
            <person name="Teshima H."/>
            <person name="Nolan M."/>
            <person name="Lucas S."/>
            <person name="Hammon N."/>
            <person name="Deshpande S."/>
            <person name="Cheng J.F."/>
            <person name="Pitluck S."/>
            <person name="Liolios K."/>
            <person name="Pagani I."/>
            <person name="Ivanova N."/>
            <person name="Huntemann M."/>
            <person name="Mavromatis K."/>
            <person name="Ovchinikova G."/>
            <person name="Pati A."/>
            <person name="Tapia R."/>
            <person name="Han C."/>
            <person name="Goodwin L."/>
            <person name="Chen A."/>
            <person name="Palaniappan K."/>
            <person name="Land M."/>
            <person name="Hauser L."/>
            <person name="Ngatchou-Djao O.D."/>
            <person name="Rohde M."/>
            <person name="Pukall R."/>
            <person name="Spring S."/>
            <person name="Abt B."/>
            <person name="Goker M."/>
            <person name="Detter J.C."/>
            <person name="Woyke T."/>
            <person name="Bristow J."/>
            <person name="Markowitz V."/>
            <person name="Hugenholtz P."/>
            <person name="Eisen J.A."/>
            <person name="Kyrpides N.C."/>
            <person name="Klenk H.P."/>
            <person name="Lapidus A."/>
        </authorList>
    </citation>
    <scope>NUCLEOTIDE SEQUENCE [LARGE SCALE GENOMIC DNA]</scope>
    <source>
        <strain evidence="3">DSM 15567 / CIP 107919 / 50-1 BON</strain>
    </source>
</reference>
<dbReference type="AlphaFoldDB" id="F4A185"/>
<feature type="transmembrane region" description="Helical" evidence="1">
    <location>
        <begin position="37"/>
        <end position="55"/>
    </location>
</feature>
<keyword evidence="3" id="KW-1185">Reference proteome</keyword>
<accession>F4A185</accession>
<dbReference type="Proteomes" id="UP000008457">
    <property type="component" value="Chromosome"/>
</dbReference>
<evidence type="ECO:0000313" key="2">
    <source>
        <dbReference type="EMBL" id="AEE95988.1"/>
    </source>
</evidence>
<dbReference type="eggNOG" id="COG1253">
    <property type="taxonomic scope" value="Bacteria"/>
</dbReference>
<keyword evidence="1" id="KW-0472">Membrane</keyword>
<gene>
    <name evidence="2" type="ordered locus">Mahau_0789</name>
</gene>
<evidence type="ECO:0000256" key="1">
    <source>
        <dbReference type="SAM" id="Phobius"/>
    </source>
</evidence>
<feature type="transmembrane region" description="Helical" evidence="1">
    <location>
        <begin position="190"/>
        <end position="209"/>
    </location>
</feature>
<organism evidence="2 3">
    <name type="scientific">Mahella australiensis (strain DSM 15567 / CIP 107919 / 50-1 BON)</name>
    <dbReference type="NCBI Taxonomy" id="697281"/>
    <lineage>
        <taxon>Bacteria</taxon>
        <taxon>Bacillati</taxon>
        <taxon>Bacillota</taxon>
        <taxon>Clostridia</taxon>
        <taxon>Thermoanaerobacterales</taxon>
        <taxon>Thermoanaerobacterales Family IV. Incertae Sedis</taxon>
        <taxon>Mahella</taxon>
    </lineage>
</organism>
<proteinExistence type="predicted"/>
<feature type="transmembrane region" description="Helical" evidence="1">
    <location>
        <begin position="67"/>
        <end position="91"/>
    </location>
</feature>
<dbReference type="STRING" id="697281.Mahau_0789"/>
<keyword evidence="1" id="KW-1133">Transmembrane helix</keyword>